<protein>
    <submittedName>
        <fullName evidence="2">CpXC domain-containing protein</fullName>
    </submittedName>
</protein>
<sequence>MGGQKEKVSCRSCGKTTELEYASSVNVALNPELKQQVRSGSLFLWTCPECGSANLLNLPFLYHDPGEKLMILLSPSPVRSEDLPEGYTGRQVRSVGELVEKINIFDSGLDDIVIEMCKYVTCHELGKDVRLKFFKLGGADSEMTFTYPEDGQMQMVEVGFKVYEDCAGIVNRNPAMRQAATGLSEINQDWLSRFFA</sequence>
<feature type="domain" description="CpXC" evidence="1">
    <location>
        <begin position="8"/>
        <end position="118"/>
    </location>
</feature>
<evidence type="ECO:0000313" key="2">
    <source>
        <dbReference type="EMBL" id="MBO8480325.1"/>
    </source>
</evidence>
<reference evidence="2" key="2">
    <citation type="journal article" date="2021" name="PeerJ">
        <title>Extensive microbial diversity within the chicken gut microbiome revealed by metagenomics and culture.</title>
        <authorList>
            <person name="Gilroy R."/>
            <person name="Ravi A."/>
            <person name="Getino M."/>
            <person name="Pursley I."/>
            <person name="Horton D.L."/>
            <person name="Alikhan N.F."/>
            <person name="Baker D."/>
            <person name="Gharbi K."/>
            <person name="Hall N."/>
            <person name="Watson M."/>
            <person name="Adriaenssens E.M."/>
            <person name="Foster-Nyarko E."/>
            <person name="Jarju S."/>
            <person name="Secka A."/>
            <person name="Antonio M."/>
            <person name="Oren A."/>
            <person name="Chaudhuri R.R."/>
            <person name="La Ragione R."/>
            <person name="Hildebrand F."/>
            <person name="Pallen M.J."/>
        </authorList>
    </citation>
    <scope>NUCLEOTIDE SEQUENCE</scope>
    <source>
        <strain evidence="2">B3-1481</strain>
    </source>
</reference>
<reference evidence="2" key="1">
    <citation type="submission" date="2020-10" db="EMBL/GenBank/DDBJ databases">
        <authorList>
            <person name="Gilroy R."/>
        </authorList>
    </citation>
    <scope>NUCLEOTIDE SEQUENCE</scope>
    <source>
        <strain evidence="2">B3-1481</strain>
    </source>
</reference>
<comment type="caution">
    <text evidence="2">The sequence shown here is derived from an EMBL/GenBank/DDBJ whole genome shotgun (WGS) entry which is preliminary data.</text>
</comment>
<accession>A0A9D9IYF4</accession>
<evidence type="ECO:0000259" key="1">
    <source>
        <dbReference type="Pfam" id="PF14353"/>
    </source>
</evidence>
<dbReference type="EMBL" id="JADILW010000066">
    <property type="protein sequence ID" value="MBO8480325.1"/>
    <property type="molecule type" value="Genomic_DNA"/>
</dbReference>
<name>A0A9D9IYF4_9BACT</name>
<organism evidence="2 3">
    <name type="scientific">Candidatus Cryptobacteroides avistercoris</name>
    <dbReference type="NCBI Taxonomy" id="2840758"/>
    <lineage>
        <taxon>Bacteria</taxon>
        <taxon>Pseudomonadati</taxon>
        <taxon>Bacteroidota</taxon>
        <taxon>Bacteroidia</taxon>
        <taxon>Bacteroidales</taxon>
        <taxon>Candidatus Cryptobacteroides</taxon>
    </lineage>
</organism>
<dbReference type="Proteomes" id="UP000823769">
    <property type="component" value="Unassembled WGS sequence"/>
</dbReference>
<dbReference type="AlphaFoldDB" id="A0A9D9IYF4"/>
<gene>
    <name evidence="2" type="ORF">IAB76_04345</name>
</gene>
<dbReference type="InterPro" id="IPR025682">
    <property type="entry name" value="CpXC_dom"/>
</dbReference>
<proteinExistence type="predicted"/>
<dbReference type="Pfam" id="PF14353">
    <property type="entry name" value="CpXC"/>
    <property type="match status" value="1"/>
</dbReference>
<evidence type="ECO:0000313" key="3">
    <source>
        <dbReference type="Proteomes" id="UP000823769"/>
    </source>
</evidence>